<keyword evidence="2" id="KW-0548">Nucleotidyltransferase</keyword>
<dbReference type="FunFam" id="3.10.20.370:FF:000001">
    <property type="entry name" value="Retrovirus-related Pol polyprotein from transposon 17.6-like protein"/>
    <property type="match status" value="1"/>
</dbReference>
<keyword evidence="6" id="KW-0695">RNA-directed DNA polymerase</keyword>
<dbReference type="Gene3D" id="3.10.20.370">
    <property type="match status" value="1"/>
</dbReference>
<dbReference type="EMBL" id="JACGWN010000009">
    <property type="protein sequence ID" value="KAL0433350.1"/>
    <property type="molecule type" value="Genomic_DNA"/>
</dbReference>
<sequence length="147" mass="17052">MFALSSDNGAFAIYSDASKNGLGCVLIQNDKVITYASRQLKSYELNYPTHDLELAIVVFALKIWRHYLYGEKCEIYTDHKSLKYLFTHRKPNMRQRRWLELIKYYDLAINYHIGKANSVANTLSRKASRTLATMLARQLKALELEVV</sequence>
<dbReference type="Pfam" id="PF17917">
    <property type="entry name" value="RT_RNaseH"/>
    <property type="match status" value="1"/>
</dbReference>
<dbReference type="InterPro" id="IPR041373">
    <property type="entry name" value="RT_RNaseH"/>
</dbReference>
<evidence type="ECO:0000256" key="2">
    <source>
        <dbReference type="ARBA" id="ARBA00022695"/>
    </source>
</evidence>
<protein>
    <recommendedName>
        <fullName evidence="7">Reverse transcriptase RNase H-like domain-containing protein</fullName>
    </recommendedName>
</protein>
<dbReference type="GO" id="GO:0016787">
    <property type="term" value="F:hydrolase activity"/>
    <property type="evidence" value="ECO:0007669"/>
    <property type="project" value="UniProtKB-KW"/>
</dbReference>
<name>A0AAW2VZ88_9LAMI</name>
<dbReference type="GO" id="GO:0004519">
    <property type="term" value="F:endonuclease activity"/>
    <property type="evidence" value="ECO:0007669"/>
    <property type="project" value="UniProtKB-KW"/>
</dbReference>
<evidence type="ECO:0000256" key="6">
    <source>
        <dbReference type="ARBA" id="ARBA00022918"/>
    </source>
</evidence>
<gene>
    <name evidence="8" type="ORF">Slati_2669300</name>
</gene>
<comment type="caution">
    <text evidence="8">The sequence shown here is derived from an EMBL/GenBank/DDBJ whole genome shotgun (WGS) entry which is preliminary data.</text>
</comment>
<feature type="domain" description="Reverse transcriptase RNase H-like" evidence="7">
    <location>
        <begin position="10"/>
        <end position="105"/>
    </location>
</feature>
<evidence type="ECO:0000313" key="8">
    <source>
        <dbReference type="EMBL" id="KAL0433350.1"/>
    </source>
</evidence>
<dbReference type="AlphaFoldDB" id="A0AAW2VZ88"/>
<reference evidence="8" key="2">
    <citation type="journal article" date="2024" name="Plant">
        <title>Genomic evolution and insights into agronomic trait innovations of Sesamum species.</title>
        <authorList>
            <person name="Miao H."/>
            <person name="Wang L."/>
            <person name="Qu L."/>
            <person name="Liu H."/>
            <person name="Sun Y."/>
            <person name="Le M."/>
            <person name="Wang Q."/>
            <person name="Wei S."/>
            <person name="Zheng Y."/>
            <person name="Lin W."/>
            <person name="Duan Y."/>
            <person name="Cao H."/>
            <person name="Xiong S."/>
            <person name="Wang X."/>
            <person name="Wei L."/>
            <person name="Li C."/>
            <person name="Ma Q."/>
            <person name="Ju M."/>
            <person name="Zhao R."/>
            <person name="Li G."/>
            <person name="Mu C."/>
            <person name="Tian Q."/>
            <person name="Mei H."/>
            <person name="Zhang T."/>
            <person name="Gao T."/>
            <person name="Zhang H."/>
        </authorList>
    </citation>
    <scope>NUCLEOTIDE SEQUENCE</scope>
    <source>
        <strain evidence="8">KEN1</strain>
    </source>
</reference>
<reference evidence="8" key="1">
    <citation type="submission" date="2020-06" db="EMBL/GenBank/DDBJ databases">
        <authorList>
            <person name="Li T."/>
            <person name="Hu X."/>
            <person name="Zhang T."/>
            <person name="Song X."/>
            <person name="Zhang H."/>
            <person name="Dai N."/>
            <person name="Sheng W."/>
            <person name="Hou X."/>
            <person name="Wei L."/>
        </authorList>
    </citation>
    <scope>NUCLEOTIDE SEQUENCE</scope>
    <source>
        <strain evidence="8">KEN1</strain>
        <tissue evidence="8">Leaf</tissue>
    </source>
</reference>
<dbReference type="SUPFAM" id="SSF56672">
    <property type="entry name" value="DNA/RNA polymerases"/>
    <property type="match status" value="1"/>
</dbReference>
<keyword evidence="5" id="KW-0378">Hydrolase</keyword>
<dbReference type="CDD" id="cd09274">
    <property type="entry name" value="RNase_HI_RT_Ty3"/>
    <property type="match status" value="1"/>
</dbReference>
<accession>A0AAW2VZ88</accession>
<dbReference type="GO" id="GO:0003964">
    <property type="term" value="F:RNA-directed DNA polymerase activity"/>
    <property type="evidence" value="ECO:0007669"/>
    <property type="project" value="UniProtKB-KW"/>
</dbReference>
<evidence type="ECO:0000256" key="3">
    <source>
        <dbReference type="ARBA" id="ARBA00022722"/>
    </source>
</evidence>
<evidence type="ECO:0000256" key="4">
    <source>
        <dbReference type="ARBA" id="ARBA00022759"/>
    </source>
</evidence>
<keyword evidence="4" id="KW-0255">Endonuclease</keyword>
<keyword evidence="1" id="KW-0808">Transferase</keyword>
<keyword evidence="3" id="KW-0540">Nuclease</keyword>
<proteinExistence type="predicted"/>
<organism evidence="8">
    <name type="scientific">Sesamum latifolium</name>
    <dbReference type="NCBI Taxonomy" id="2727402"/>
    <lineage>
        <taxon>Eukaryota</taxon>
        <taxon>Viridiplantae</taxon>
        <taxon>Streptophyta</taxon>
        <taxon>Embryophyta</taxon>
        <taxon>Tracheophyta</taxon>
        <taxon>Spermatophyta</taxon>
        <taxon>Magnoliopsida</taxon>
        <taxon>eudicotyledons</taxon>
        <taxon>Gunneridae</taxon>
        <taxon>Pentapetalae</taxon>
        <taxon>asterids</taxon>
        <taxon>lamiids</taxon>
        <taxon>Lamiales</taxon>
        <taxon>Pedaliaceae</taxon>
        <taxon>Sesamum</taxon>
    </lineage>
</organism>
<evidence type="ECO:0000256" key="5">
    <source>
        <dbReference type="ARBA" id="ARBA00022801"/>
    </source>
</evidence>
<evidence type="ECO:0000256" key="1">
    <source>
        <dbReference type="ARBA" id="ARBA00022679"/>
    </source>
</evidence>
<evidence type="ECO:0000259" key="7">
    <source>
        <dbReference type="Pfam" id="PF17917"/>
    </source>
</evidence>
<dbReference type="PANTHER" id="PTHR34072">
    <property type="entry name" value="ENZYMATIC POLYPROTEIN-RELATED"/>
    <property type="match status" value="1"/>
</dbReference>
<dbReference type="InterPro" id="IPR043502">
    <property type="entry name" value="DNA/RNA_pol_sf"/>
</dbReference>
<dbReference type="PANTHER" id="PTHR34072:SF52">
    <property type="entry name" value="RIBONUCLEASE H"/>
    <property type="match status" value="1"/>
</dbReference>